<feature type="transmembrane region" description="Helical" evidence="5">
    <location>
        <begin position="184"/>
        <end position="204"/>
    </location>
</feature>
<sequence>MNIISQLQHKAQSRAATDGGYNPITGILLVEAAKLTISAISHLCVSRNSDGQVTAPNTLIMQRDAALPAIFFTMATILQSSGAYYLDLVPYLALSQLKVILAPLFARVILKHRYPVWSWLYVFLMALGIILSQLGTTRSEPSSPPERQLMMLHGVASMLLAGTFVALGSTCVEKAVKKNPGSLLAYNVQLAGYSLLFVLCYYSWLTQMSFAQFFRGFNTLVVVYLDLQVAGGLLVAWCVYMTSTVTKNYAQGLGFSLAVTVPLVQGHHRINIQVAAGVLLVLVAVLGSALSAGRASAAAEPSGREKVSDVEK</sequence>
<evidence type="ECO:0000256" key="5">
    <source>
        <dbReference type="SAM" id="Phobius"/>
    </source>
</evidence>
<feature type="transmembrane region" description="Helical" evidence="5">
    <location>
        <begin position="65"/>
        <end position="85"/>
    </location>
</feature>
<dbReference type="Pfam" id="PF04142">
    <property type="entry name" value="Nuc_sug_transp"/>
    <property type="match status" value="1"/>
</dbReference>
<keyword evidence="7" id="KW-1185">Reference proteome</keyword>
<evidence type="ECO:0000256" key="1">
    <source>
        <dbReference type="ARBA" id="ARBA00004141"/>
    </source>
</evidence>
<feature type="transmembrane region" description="Helical" evidence="5">
    <location>
        <begin position="270"/>
        <end position="290"/>
    </location>
</feature>
<feature type="transmembrane region" description="Helical" evidence="5">
    <location>
        <begin position="117"/>
        <end position="135"/>
    </location>
</feature>
<accession>A0ABR4K3W4</accession>
<name>A0ABR4K3W4_9EURO</name>
<evidence type="ECO:0000313" key="6">
    <source>
        <dbReference type="EMBL" id="KAL2845863.1"/>
    </source>
</evidence>
<proteinExistence type="predicted"/>
<evidence type="ECO:0000256" key="4">
    <source>
        <dbReference type="ARBA" id="ARBA00023136"/>
    </source>
</evidence>
<comment type="caution">
    <text evidence="6">The sequence shown here is derived from an EMBL/GenBank/DDBJ whole genome shotgun (WGS) entry which is preliminary data.</text>
</comment>
<feature type="transmembrane region" description="Helical" evidence="5">
    <location>
        <begin position="150"/>
        <end position="172"/>
    </location>
</feature>
<evidence type="ECO:0000313" key="7">
    <source>
        <dbReference type="Proteomes" id="UP001610446"/>
    </source>
</evidence>
<evidence type="ECO:0000256" key="2">
    <source>
        <dbReference type="ARBA" id="ARBA00022692"/>
    </source>
</evidence>
<dbReference type="Proteomes" id="UP001610446">
    <property type="component" value="Unassembled WGS sequence"/>
</dbReference>
<comment type="subcellular location">
    <subcellularLocation>
        <location evidence="1">Membrane</location>
        <topology evidence="1">Multi-pass membrane protein</topology>
    </subcellularLocation>
</comment>
<feature type="transmembrane region" description="Helical" evidence="5">
    <location>
        <begin position="91"/>
        <end position="110"/>
    </location>
</feature>
<keyword evidence="4 5" id="KW-0472">Membrane</keyword>
<keyword evidence="2 5" id="KW-0812">Transmembrane</keyword>
<dbReference type="PANTHER" id="PTHR10231">
    <property type="entry name" value="NUCLEOTIDE-SUGAR TRANSMEMBRANE TRANSPORTER"/>
    <property type="match status" value="1"/>
</dbReference>
<feature type="transmembrane region" description="Helical" evidence="5">
    <location>
        <begin position="248"/>
        <end position="264"/>
    </location>
</feature>
<protein>
    <submittedName>
        <fullName evidence="6">Nucleotide-sugar transporter-domain-containing protein</fullName>
    </submittedName>
</protein>
<gene>
    <name evidence="6" type="ORF">BJY01DRAFT_247468</name>
</gene>
<evidence type="ECO:0000256" key="3">
    <source>
        <dbReference type="ARBA" id="ARBA00022989"/>
    </source>
</evidence>
<reference evidence="6 7" key="1">
    <citation type="submission" date="2024-07" db="EMBL/GenBank/DDBJ databases">
        <title>Section-level genome sequencing and comparative genomics of Aspergillus sections Usti and Cavernicolus.</title>
        <authorList>
            <consortium name="Lawrence Berkeley National Laboratory"/>
            <person name="Nybo J.L."/>
            <person name="Vesth T.C."/>
            <person name="Theobald S."/>
            <person name="Frisvad J.C."/>
            <person name="Larsen T.O."/>
            <person name="Kjaerboelling I."/>
            <person name="Rothschild-Mancinelli K."/>
            <person name="Lyhne E.K."/>
            <person name="Kogle M.E."/>
            <person name="Barry K."/>
            <person name="Clum A."/>
            <person name="Na H."/>
            <person name="Ledsgaard L."/>
            <person name="Lin J."/>
            <person name="Lipzen A."/>
            <person name="Kuo A."/>
            <person name="Riley R."/>
            <person name="Mondo S."/>
            <person name="Labutti K."/>
            <person name="Haridas S."/>
            <person name="Pangalinan J."/>
            <person name="Salamov A.A."/>
            <person name="Simmons B.A."/>
            <person name="Magnuson J.K."/>
            <person name="Chen J."/>
            <person name="Drula E."/>
            <person name="Henrissat B."/>
            <person name="Wiebenga A."/>
            <person name="Lubbers R.J."/>
            <person name="Gomes A.C."/>
            <person name="Makela M.R."/>
            <person name="Stajich J."/>
            <person name="Grigoriev I.V."/>
            <person name="Mortensen U.H."/>
            <person name="De Vries R.P."/>
            <person name="Baker S.E."/>
            <person name="Andersen M.R."/>
        </authorList>
    </citation>
    <scope>NUCLEOTIDE SEQUENCE [LARGE SCALE GENOMIC DNA]</scope>
    <source>
        <strain evidence="6 7">CBS 123904</strain>
    </source>
</reference>
<keyword evidence="3 5" id="KW-1133">Transmembrane helix</keyword>
<organism evidence="6 7">
    <name type="scientific">Aspergillus pseudoustus</name>
    <dbReference type="NCBI Taxonomy" id="1810923"/>
    <lineage>
        <taxon>Eukaryota</taxon>
        <taxon>Fungi</taxon>
        <taxon>Dikarya</taxon>
        <taxon>Ascomycota</taxon>
        <taxon>Pezizomycotina</taxon>
        <taxon>Eurotiomycetes</taxon>
        <taxon>Eurotiomycetidae</taxon>
        <taxon>Eurotiales</taxon>
        <taxon>Aspergillaceae</taxon>
        <taxon>Aspergillus</taxon>
        <taxon>Aspergillus subgen. Nidulantes</taxon>
    </lineage>
</organism>
<dbReference type="EMBL" id="JBFXLU010000068">
    <property type="protein sequence ID" value="KAL2845863.1"/>
    <property type="molecule type" value="Genomic_DNA"/>
</dbReference>
<dbReference type="InterPro" id="IPR007271">
    <property type="entry name" value="Nuc_sug_transpt"/>
</dbReference>
<feature type="transmembrane region" description="Helical" evidence="5">
    <location>
        <begin position="216"/>
        <end position="241"/>
    </location>
</feature>